<gene>
    <name evidence="1" type="ORF">LCGC14_2513980</name>
</gene>
<evidence type="ECO:0000313" key="1">
    <source>
        <dbReference type="EMBL" id="KKL14604.1"/>
    </source>
</evidence>
<dbReference type="AlphaFoldDB" id="A0A0F9AY90"/>
<comment type="caution">
    <text evidence="1">The sequence shown here is derived from an EMBL/GenBank/DDBJ whole genome shotgun (WGS) entry which is preliminary data.</text>
</comment>
<protein>
    <submittedName>
        <fullName evidence="1">Uncharacterized protein</fullName>
    </submittedName>
</protein>
<proteinExistence type="predicted"/>
<reference evidence="1" key="1">
    <citation type="journal article" date="2015" name="Nature">
        <title>Complex archaea that bridge the gap between prokaryotes and eukaryotes.</title>
        <authorList>
            <person name="Spang A."/>
            <person name="Saw J.H."/>
            <person name="Jorgensen S.L."/>
            <person name="Zaremba-Niedzwiedzka K."/>
            <person name="Martijn J."/>
            <person name="Lind A.E."/>
            <person name="van Eijk R."/>
            <person name="Schleper C."/>
            <person name="Guy L."/>
            <person name="Ettema T.J."/>
        </authorList>
    </citation>
    <scope>NUCLEOTIDE SEQUENCE</scope>
</reference>
<organism evidence="1">
    <name type="scientific">marine sediment metagenome</name>
    <dbReference type="NCBI Taxonomy" id="412755"/>
    <lineage>
        <taxon>unclassified sequences</taxon>
        <taxon>metagenomes</taxon>
        <taxon>ecological metagenomes</taxon>
    </lineage>
</organism>
<sequence>MVDDKRVLDKRIMSDIETTIG</sequence>
<dbReference type="EMBL" id="LAZR01040389">
    <property type="protein sequence ID" value="KKL14604.1"/>
    <property type="molecule type" value="Genomic_DNA"/>
</dbReference>
<accession>A0A0F9AY90</accession>
<feature type="non-terminal residue" evidence="1">
    <location>
        <position position="21"/>
    </location>
</feature>
<name>A0A0F9AY90_9ZZZZ</name>